<dbReference type="InterPro" id="IPR014284">
    <property type="entry name" value="RNA_pol_sigma-70_dom"/>
</dbReference>
<keyword evidence="4" id="KW-0804">Transcription</keyword>
<dbReference type="InterPro" id="IPR036388">
    <property type="entry name" value="WH-like_DNA-bd_sf"/>
</dbReference>
<evidence type="ECO:0000313" key="8">
    <source>
        <dbReference type="Proteomes" id="UP001232001"/>
    </source>
</evidence>
<evidence type="ECO:0000256" key="3">
    <source>
        <dbReference type="ARBA" id="ARBA00023082"/>
    </source>
</evidence>
<dbReference type="InterPro" id="IPR013325">
    <property type="entry name" value="RNA_pol_sigma_r2"/>
</dbReference>
<organism evidence="7 8">
    <name type="scientific">Tenacibaculum tangerinum</name>
    <dbReference type="NCBI Taxonomy" id="3038772"/>
    <lineage>
        <taxon>Bacteria</taxon>
        <taxon>Pseudomonadati</taxon>
        <taxon>Bacteroidota</taxon>
        <taxon>Flavobacteriia</taxon>
        <taxon>Flavobacteriales</taxon>
        <taxon>Flavobacteriaceae</taxon>
        <taxon>Tenacibaculum</taxon>
    </lineage>
</organism>
<dbReference type="Gene3D" id="1.10.10.10">
    <property type="entry name" value="Winged helix-like DNA-binding domain superfamily/Winged helix DNA-binding domain"/>
    <property type="match status" value="1"/>
</dbReference>
<keyword evidence="3" id="KW-0731">Sigma factor</keyword>
<dbReference type="SUPFAM" id="SSF88659">
    <property type="entry name" value="Sigma3 and sigma4 domains of RNA polymerase sigma factors"/>
    <property type="match status" value="1"/>
</dbReference>
<sequence>MDLERLIYLCKKRDLKAQAILYKEYKDFLFVLSLKYCKNREEAQDNIQDAFIEIFKSIHKFKDKGSFEGWMKRITINKAIDKYKKSIKTNTIIHEHNLSEDIEVTNIDETPLPTILKFIQELPNQYRLVFNLYELDDYSHKEISKLLLISVGTSKSNLFRAKQILKSKIEEYRKLQ</sequence>
<feature type="domain" description="RNA polymerase sigma factor 70 region 4 type 2" evidence="6">
    <location>
        <begin position="115"/>
        <end position="163"/>
    </location>
</feature>
<keyword evidence="2" id="KW-0805">Transcription regulation</keyword>
<feature type="domain" description="RNA polymerase sigma-70 region 2" evidence="5">
    <location>
        <begin position="21"/>
        <end position="85"/>
    </location>
</feature>
<dbReference type="NCBIfam" id="TIGR02937">
    <property type="entry name" value="sigma70-ECF"/>
    <property type="match status" value="1"/>
</dbReference>
<dbReference type="Pfam" id="PF04542">
    <property type="entry name" value="Sigma70_r2"/>
    <property type="match status" value="1"/>
</dbReference>
<dbReference type="InterPro" id="IPR013324">
    <property type="entry name" value="RNA_pol_sigma_r3/r4-like"/>
</dbReference>
<dbReference type="SUPFAM" id="SSF88946">
    <property type="entry name" value="Sigma2 domain of RNA polymerase sigma factors"/>
    <property type="match status" value="1"/>
</dbReference>
<reference evidence="7 8" key="1">
    <citation type="submission" date="2023-04" db="EMBL/GenBank/DDBJ databases">
        <title>Tenacibaculum tangerinum sp. nov., isolated from sea tidal flat of South Korea.</title>
        <authorList>
            <person name="Lee S.H."/>
            <person name="Kim J.-J."/>
        </authorList>
    </citation>
    <scope>NUCLEOTIDE SEQUENCE [LARGE SCALE GENOMIC DNA]</scope>
    <source>
        <strain evidence="7 8">GRR-S3-23</strain>
    </source>
</reference>
<evidence type="ECO:0000256" key="2">
    <source>
        <dbReference type="ARBA" id="ARBA00023015"/>
    </source>
</evidence>
<dbReference type="Pfam" id="PF08281">
    <property type="entry name" value="Sigma70_r4_2"/>
    <property type="match status" value="1"/>
</dbReference>
<gene>
    <name evidence="7" type="ORF">P8625_12825</name>
</gene>
<proteinExistence type="inferred from homology"/>
<dbReference type="Gene3D" id="1.10.1740.10">
    <property type="match status" value="1"/>
</dbReference>
<keyword evidence="8" id="KW-1185">Reference proteome</keyword>
<accession>A0ABY8L0E9</accession>
<dbReference type="InterPro" id="IPR013249">
    <property type="entry name" value="RNA_pol_sigma70_r4_t2"/>
</dbReference>
<comment type="similarity">
    <text evidence="1">Belongs to the sigma-70 factor family. ECF subfamily.</text>
</comment>
<dbReference type="Proteomes" id="UP001232001">
    <property type="component" value="Chromosome"/>
</dbReference>
<name>A0ABY8L0E9_9FLAO</name>
<dbReference type="PANTHER" id="PTHR43133:SF46">
    <property type="entry name" value="RNA POLYMERASE SIGMA-70 FACTOR ECF SUBFAMILY"/>
    <property type="match status" value="1"/>
</dbReference>
<dbReference type="RefSeq" id="WP_279650845.1">
    <property type="nucleotide sequence ID" value="NZ_CP122539.1"/>
</dbReference>
<dbReference type="PANTHER" id="PTHR43133">
    <property type="entry name" value="RNA POLYMERASE ECF-TYPE SIGMA FACTO"/>
    <property type="match status" value="1"/>
</dbReference>
<evidence type="ECO:0000259" key="6">
    <source>
        <dbReference type="Pfam" id="PF08281"/>
    </source>
</evidence>
<evidence type="ECO:0000256" key="4">
    <source>
        <dbReference type="ARBA" id="ARBA00023163"/>
    </source>
</evidence>
<dbReference type="InterPro" id="IPR039425">
    <property type="entry name" value="RNA_pol_sigma-70-like"/>
</dbReference>
<dbReference type="EMBL" id="CP122539">
    <property type="protein sequence ID" value="WGH74951.1"/>
    <property type="molecule type" value="Genomic_DNA"/>
</dbReference>
<evidence type="ECO:0000259" key="5">
    <source>
        <dbReference type="Pfam" id="PF04542"/>
    </source>
</evidence>
<evidence type="ECO:0000256" key="1">
    <source>
        <dbReference type="ARBA" id="ARBA00010641"/>
    </source>
</evidence>
<protein>
    <submittedName>
        <fullName evidence="7">RNA polymerase sigma factor</fullName>
    </submittedName>
</protein>
<dbReference type="InterPro" id="IPR007627">
    <property type="entry name" value="RNA_pol_sigma70_r2"/>
</dbReference>
<evidence type="ECO:0000313" key="7">
    <source>
        <dbReference type="EMBL" id="WGH74951.1"/>
    </source>
</evidence>